<organism evidence="1 2">
    <name type="scientific">Undibacterium flavidum</name>
    <dbReference type="NCBI Taxonomy" id="2762297"/>
    <lineage>
        <taxon>Bacteria</taxon>
        <taxon>Pseudomonadati</taxon>
        <taxon>Pseudomonadota</taxon>
        <taxon>Betaproteobacteria</taxon>
        <taxon>Burkholderiales</taxon>
        <taxon>Oxalobacteraceae</taxon>
        <taxon>Undibacterium</taxon>
    </lineage>
</organism>
<proteinExistence type="predicted"/>
<accession>A0ABR6YEM1</accession>
<comment type="caution">
    <text evidence="1">The sequence shown here is derived from an EMBL/GenBank/DDBJ whole genome shotgun (WGS) entry which is preliminary data.</text>
</comment>
<dbReference type="Proteomes" id="UP000624279">
    <property type="component" value="Unassembled WGS sequence"/>
</dbReference>
<protein>
    <submittedName>
        <fullName evidence="1">IS110 family transposase</fullName>
    </submittedName>
</protein>
<evidence type="ECO:0000313" key="2">
    <source>
        <dbReference type="Proteomes" id="UP000624279"/>
    </source>
</evidence>
<reference evidence="1 2" key="1">
    <citation type="submission" date="2020-08" db="EMBL/GenBank/DDBJ databases">
        <title>Novel species isolated from subtropical streams in China.</title>
        <authorList>
            <person name="Lu H."/>
        </authorList>
    </citation>
    <scope>NUCLEOTIDE SEQUENCE [LARGE SCALE GENOMIC DNA]</scope>
    <source>
        <strain evidence="1 2">LX15W</strain>
    </source>
</reference>
<sequence length="48" mass="5178">WGKAFRQRLAASGKPPMVIIGAMMRKLIHVAFGVLKSGKPFDASLHSA</sequence>
<gene>
    <name evidence="1" type="ORF">H8K55_15610</name>
</gene>
<keyword evidence="2" id="KW-1185">Reference proteome</keyword>
<feature type="non-terminal residue" evidence="1">
    <location>
        <position position="1"/>
    </location>
</feature>
<evidence type="ECO:0000313" key="1">
    <source>
        <dbReference type="EMBL" id="MBC3875015.1"/>
    </source>
</evidence>
<dbReference type="EMBL" id="JACOGA010000015">
    <property type="protein sequence ID" value="MBC3875015.1"/>
    <property type="molecule type" value="Genomic_DNA"/>
</dbReference>
<name>A0ABR6YEM1_9BURK</name>